<dbReference type="Gene3D" id="3.30.420.10">
    <property type="entry name" value="Ribonuclease H-like superfamily/Ribonuclease H"/>
    <property type="match status" value="1"/>
</dbReference>
<sequence length="85" mass="9814">MSTLTIMQRCAHNNCCSDPDLAHSDYYLFQYLKRFLTKQHFPSDDDVQTEGCFRPPAANLFEIGVHKLVSRYDTGFNSDGSYVER</sequence>
<proteinExistence type="predicted"/>
<evidence type="ECO:0000313" key="2">
    <source>
        <dbReference type="Proteomes" id="UP000499080"/>
    </source>
</evidence>
<evidence type="ECO:0000313" key="1">
    <source>
        <dbReference type="EMBL" id="GBN56259.1"/>
    </source>
</evidence>
<dbReference type="EMBL" id="BGPR01012485">
    <property type="protein sequence ID" value="GBN56259.1"/>
    <property type="molecule type" value="Genomic_DNA"/>
</dbReference>
<dbReference type="InterPro" id="IPR036397">
    <property type="entry name" value="RNaseH_sf"/>
</dbReference>
<comment type="caution">
    <text evidence="1">The sequence shown here is derived from an EMBL/GenBank/DDBJ whole genome shotgun (WGS) entry which is preliminary data.</text>
</comment>
<keyword evidence="2" id="KW-1185">Reference proteome</keyword>
<reference evidence="1 2" key="1">
    <citation type="journal article" date="2019" name="Sci. Rep.">
        <title>Orb-weaving spider Araneus ventricosus genome elucidates the spidroin gene catalogue.</title>
        <authorList>
            <person name="Kono N."/>
            <person name="Nakamura H."/>
            <person name="Ohtoshi R."/>
            <person name="Moran D.A.P."/>
            <person name="Shinohara A."/>
            <person name="Yoshida Y."/>
            <person name="Fujiwara M."/>
            <person name="Mori M."/>
            <person name="Tomita M."/>
            <person name="Arakawa K."/>
        </authorList>
    </citation>
    <scope>NUCLEOTIDE SEQUENCE [LARGE SCALE GENOMIC DNA]</scope>
</reference>
<dbReference type="GO" id="GO:0003676">
    <property type="term" value="F:nucleic acid binding"/>
    <property type="evidence" value="ECO:0007669"/>
    <property type="project" value="InterPro"/>
</dbReference>
<organism evidence="1 2">
    <name type="scientific">Araneus ventricosus</name>
    <name type="common">Orbweaver spider</name>
    <name type="synonym">Epeira ventricosa</name>
    <dbReference type="NCBI Taxonomy" id="182803"/>
    <lineage>
        <taxon>Eukaryota</taxon>
        <taxon>Metazoa</taxon>
        <taxon>Ecdysozoa</taxon>
        <taxon>Arthropoda</taxon>
        <taxon>Chelicerata</taxon>
        <taxon>Arachnida</taxon>
        <taxon>Araneae</taxon>
        <taxon>Araneomorphae</taxon>
        <taxon>Entelegynae</taxon>
        <taxon>Araneoidea</taxon>
        <taxon>Araneidae</taxon>
        <taxon>Araneus</taxon>
    </lineage>
</organism>
<protein>
    <submittedName>
        <fullName evidence="1">Uncharacterized protein</fullName>
    </submittedName>
</protein>
<dbReference type="AlphaFoldDB" id="A0A4Y2PYE9"/>
<name>A0A4Y2PYE9_ARAVE</name>
<accession>A0A4Y2PYE9</accession>
<dbReference type="Proteomes" id="UP000499080">
    <property type="component" value="Unassembled WGS sequence"/>
</dbReference>
<gene>
    <name evidence="1" type="ORF">AVEN_71014_1</name>
</gene>